<protein>
    <submittedName>
        <fullName evidence="2">Methyltransferase family protein</fullName>
    </submittedName>
</protein>
<dbReference type="PANTHER" id="PTHR43591:SF110">
    <property type="entry name" value="RHODANESE DOMAIN-CONTAINING PROTEIN"/>
    <property type="match status" value="1"/>
</dbReference>
<dbReference type="CDD" id="cd02440">
    <property type="entry name" value="AdoMet_MTases"/>
    <property type="match status" value="1"/>
</dbReference>
<reference evidence="2 3" key="1">
    <citation type="submission" date="2018-04" db="EMBL/GenBank/DDBJ databases">
        <title>Genomic Encyclopedia of Archaeal and Bacterial Type Strains, Phase II (KMG-II): from individual species to whole genera.</title>
        <authorList>
            <person name="Goeker M."/>
        </authorList>
    </citation>
    <scope>NUCLEOTIDE SEQUENCE [LARGE SCALE GENOMIC DNA]</scope>
    <source>
        <strain evidence="2 3">DSM 26809</strain>
    </source>
</reference>
<keyword evidence="2" id="KW-0489">Methyltransferase</keyword>
<organism evidence="2 3">
    <name type="scientific">Mucilaginibacter yixingensis</name>
    <dbReference type="NCBI Taxonomy" id="1295612"/>
    <lineage>
        <taxon>Bacteria</taxon>
        <taxon>Pseudomonadati</taxon>
        <taxon>Bacteroidota</taxon>
        <taxon>Sphingobacteriia</taxon>
        <taxon>Sphingobacteriales</taxon>
        <taxon>Sphingobacteriaceae</taxon>
        <taxon>Mucilaginibacter</taxon>
    </lineage>
</organism>
<dbReference type="InterPro" id="IPR029063">
    <property type="entry name" value="SAM-dependent_MTases_sf"/>
</dbReference>
<dbReference type="PANTHER" id="PTHR43591">
    <property type="entry name" value="METHYLTRANSFERASE"/>
    <property type="match status" value="1"/>
</dbReference>
<dbReference type="RefSeq" id="WP_107828310.1">
    <property type="nucleotide sequence ID" value="NZ_CP160205.1"/>
</dbReference>
<evidence type="ECO:0000313" key="3">
    <source>
        <dbReference type="Proteomes" id="UP000244168"/>
    </source>
</evidence>
<gene>
    <name evidence="2" type="ORF">C8P68_103287</name>
</gene>
<accession>A0A2T5JB84</accession>
<keyword evidence="2" id="KW-0808">Transferase</keyword>
<proteinExistence type="predicted"/>
<name>A0A2T5JB84_9SPHI</name>
<dbReference type="GO" id="GO:0008757">
    <property type="term" value="F:S-adenosylmethionine-dependent methyltransferase activity"/>
    <property type="evidence" value="ECO:0007669"/>
    <property type="project" value="InterPro"/>
</dbReference>
<dbReference type="InterPro" id="IPR013216">
    <property type="entry name" value="Methyltransf_11"/>
</dbReference>
<evidence type="ECO:0000313" key="2">
    <source>
        <dbReference type="EMBL" id="PTQ98127.1"/>
    </source>
</evidence>
<sequence>MGSQAKQAALWGQRPGDWASIQERTCDAGYYYALNLLKPTGADTLLDIGCGTGLFCQMAVQAGAQVTGFDATQQFIEQARRRVPGIDFVVGEMEELPFQDSSFDIVTGFNSFQYAANVSNALAEAKRVLKPGGKLVTMIWGNREDCEAASFLKAIGALMPPPPPGAPGPFALTENHLLEDLLTQTGFRIIDNYDVPTPWEYDDRETALKGLLSAGPVANAIAFSGLDKTMEVVAGAIAEYVKPDGRVIYQNKFRVITSLKPQ</sequence>
<dbReference type="Gene3D" id="3.40.50.150">
    <property type="entry name" value="Vaccinia Virus protein VP39"/>
    <property type="match status" value="1"/>
</dbReference>
<dbReference type="AlphaFoldDB" id="A0A2T5JB84"/>
<evidence type="ECO:0000259" key="1">
    <source>
        <dbReference type="Pfam" id="PF08241"/>
    </source>
</evidence>
<dbReference type="SUPFAM" id="SSF53335">
    <property type="entry name" value="S-adenosyl-L-methionine-dependent methyltransferases"/>
    <property type="match status" value="1"/>
</dbReference>
<dbReference type="GO" id="GO:0032259">
    <property type="term" value="P:methylation"/>
    <property type="evidence" value="ECO:0007669"/>
    <property type="project" value="UniProtKB-KW"/>
</dbReference>
<dbReference type="Pfam" id="PF08241">
    <property type="entry name" value="Methyltransf_11"/>
    <property type="match status" value="1"/>
</dbReference>
<keyword evidence="3" id="KW-1185">Reference proteome</keyword>
<comment type="caution">
    <text evidence="2">The sequence shown here is derived from an EMBL/GenBank/DDBJ whole genome shotgun (WGS) entry which is preliminary data.</text>
</comment>
<dbReference type="OrthoDB" id="9795634at2"/>
<feature type="domain" description="Methyltransferase type 11" evidence="1">
    <location>
        <begin position="46"/>
        <end position="136"/>
    </location>
</feature>
<dbReference type="Proteomes" id="UP000244168">
    <property type="component" value="Unassembled WGS sequence"/>
</dbReference>
<dbReference type="EMBL" id="QAOQ01000003">
    <property type="protein sequence ID" value="PTQ98127.1"/>
    <property type="molecule type" value="Genomic_DNA"/>
</dbReference>